<sequence>MKKGKATECKRQSLSSFKLANVRSKCVLGQGSIGRCVALDLTSGGSCSDFVWFPRKKKLITEIEIICKAKKDYKNAAGCGELSKPEMQRRARVW</sequence>
<protein>
    <submittedName>
        <fullName evidence="1">Uncharacterized protein</fullName>
    </submittedName>
</protein>
<comment type="caution">
    <text evidence="1">The sequence shown here is derived from an EMBL/GenBank/DDBJ whole genome shotgun (WGS) entry which is preliminary data.</text>
</comment>
<organism evidence="1 2">
    <name type="scientific">Citrus x changshan-huyou</name>
    <dbReference type="NCBI Taxonomy" id="2935761"/>
    <lineage>
        <taxon>Eukaryota</taxon>
        <taxon>Viridiplantae</taxon>
        <taxon>Streptophyta</taxon>
        <taxon>Embryophyta</taxon>
        <taxon>Tracheophyta</taxon>
        <taxon>Spermatophyta</taxon>
        <taxon>Magnoliopsida</taxon>
        <taxon>eudicotyledons</taxon>
        <taxon>Gunneridae</taxon>
        <taxon>Pentapetalae</taxon>
        <taxon>rosids</taxon>
        <taxon>malvids</taxon>
        <taxon>Sapindales</taxon>
        <taxon>Rutaceae</taxon>
        <taxon>Aurantioideae</taxon>
        <taxon>Citrus</taxon>
    </lineage>
</organism>
<keyword evidence="2" id="KW-1185">Reference proteome</keyword>
<proteinExistence type="predicted"/>
<name>A0AAP0LLC2_9ROSI</name>
<dbReference type="Proteomes" id="UP001428341">
    <property type="component" value="Unassembled WGS sequence"/>
</dbReference>
<dbReference type="EMBL" id="JBCGBO010000025">
    <property type="protein sequence ID" value="KAK9177251.1"/>
    <property type="molecule type" value="Genomic_DNA"/>
</dbReference>
<gene>
    <name evidence="1" type="ORF">WN944_029270</name>
</gene>
<reference evidence="1 2" key="1">
    <citation type="submission" date="2024-05" db="EMBL/GenBank/DDBJ databases">
        <title>Haplotype-resolved chromosome-level genome assembly of Huyou (Citrus changshanensis).</title>
        <authorList>
            <person name="Miao C."/>
            <person name="Chen W."/>
            <person name="Wu Y."/>
            <person name="Wang L."/>
            <person name="Zhao S."/>
            <person name="Grierson D."/>
            <person name="Xu C."/>
            <person name="Chen K."/>
        </authorList>
    </citation>
    <scope>NUCLEOTIDE SEQUENCE [LARGE SCALE GENOMIC DNA]</scope>
    <source>
        <strain evidence="1">01-14</strain>
        <tissue evidence="1">Leaf</tissue>
    </source>
</reference>
<evidence type="ECO:0000313" key="2">
    <source>
        <dbReference type="Proteomes" id="UP001428341"/>
    </source>
</evidence>
<evidence type="ECO:0000313" key="1">
    <source>
        <dbReference type="EMBL" id="KAK9177251.1"/>
    </source>
</evidence>
<accession>A0AAP0LLC2</accession>
<dbReference type="AlphaFoldDB" id="A0AAP0LLC2"/>